<feature type="compositionally biased region" description="Low complexity" evidence="11">
    <location>
        <begin position="404"/>
        <end position="414"/>
    </location>
</feature>
<feature type="compositionally biased region" description="Basic residues" evidence="11">
    <location>
        <begin position="346"/>
        <end position="360"/>
    </location>
</feature>
<evidence type="ECO:0000256" key="1">
    <source>
        <dbReference type="ARBA" id="ARBA00004123"/>
    </source>
</evidence>
<keyword evidence="7" id="KW-0539">Nucleus</keyword>
<feature type="compositionally biased region" description="Low complexity" evidence="11">
    <location>
        <begin position="361"/>
        <end position="370"/>
    </location>
</feature>
<evidence type="ECO:0000259" key="12">
    <source>
        <dbReference type="Pfam" id="PF13878"/>
    </source>
</evidence>
<feature type="compositionally biased region" description="Polar residues" evidence="11">
    <location>
        <begin position="166"/>
        <end position="178"/>
    </location>
</feature>
<evidence type="ECO:0000256" key="9">
    <source>
        <dbReference type="ARBA" id="ARBA00023315"/>
    </source>
</evidence>
<evidence type="ECO:0000256" key="10">
    <source>
        <dbReference type="ARBA" id="ARBA00047902"/>
    </source>
</evidence>
<keyword evidence="8" id="KW-0131">Cell cycle</keyword>
<evidence type="ECO:0000256" key="7">
    <source>
        <dbReference type="ARBA" id="ARBA00023242"/>
    </source>
</evidence>
<sequence>MAGGSALGACVNPILSVMASQKRKSSLVGPTAKRQKIGKDNEQPSVTNQRRNSVSGGKSKVQQCSQKNKSQKSKSPSVPAKKRNGIAKTPKATPSSKRKTAGKSPLKPKTPVKKTNVRSTLHSSTVKSVQKKKTAESKKARNKDVPARKTSVKVPKAVTSLRRNDTTSVTTLKASKSSRAGLAKETGKQNNKNSSQKGKKLSKILVSPQPRVSKKKGQCRTGNQINEKPLLLPRGTKSEKLLESSGTDIELRRKSERIIQVKSQSVSTTEKQAGVHKVAPADPKENSKHKHGKQLKSSSVSETKGIRSKKFDRLSNRQLLPHDDFESKKRTKVMHTTVAKNSLITRKPKKNTAGTKKKSNKNTSSENSQSEEQKSQNFDLVSVDSLKNYKIAVCDLLNTSVGSTPSFSVSSPGKTKTEVKKPKSKVPSATPAKRKASAIKPLIKRQKTGQSGGDKQALSVTDDSKSRRVSILDLCHEIAGEIESDTLEVVKEVQNSENVPKEESLIGEEMEQETLQLVSSEESPSKCFFPSRKSSQMKAKIEQKKRPAQRNTKWNKIKLKKRNNFGHNMLRNRAVLPSLASITAKPVALKISQPMVSTLSSSKSTNKDSDATLSTQTDFIKPNLSENSKSRTPDQGNITEKRAENGILENHINHELEMTLDESFRLHLESSPENTPLKKGASPLVGKEAQDCVSKHLFHNFVTDQMTTSPANGRTVTKPLLAAKPSTLTSEANLQKEIKKLKDAEKDSSKQPIIDAGQKRFGALSCSICGMLYTASNPEDETQHLLFHNQFISAVKYVGWKKERLVAEYPDGKIIMVFPDDPRYALKKVEEIREMVDSDLGFQQVPLRLHSRTKTLLFISNDKKVVGCLIAEHIQWGYRVIDEKDPGDNLESESAICERVKAWCCSTTPEPAICGISRIWVFSMMRRRKIASRMLECLRNHFIYGSYLSKEEIAFSDPTPDGKLFATHYCGTSQFLVYNFINGQNPMS</sequence>
<keyword evidence="15" id="KW-1185">Reference proteome</keyword>
<feature type="compositionally biased region" description="Basic and acidic residues" evidence="11">
    <location>
        <begin position="133"/>
        <end position="147"/>
    </location>
</feature>
<feature type="domain" description="N-acetyltransferase ESCO acetyl-transferase" evidence="13">
    <location>
        <begin position="910"/>
        <end position="978"/>
    </location>
</feature>
<name>A0AAD1S4Q9_PELCU</name>
<feature type="region of interest" description="Disordered" evidence="11">
    <location>
        <begin position="404"/>
        <end position="463"/>
    </location>
</feature>
<evidence type="ECO:0008006" key="16">
    <source>
        <dbReference type="Google" id="ProtNLM"/>
    </source>
</evidence>
<gene>
    <name evidence="14" type="ORF">PECUL_23A005635</name>
</gene>
<keyword evidence="9" id="KW-0012">Acyltransferase</keyword>
<keyword evidence="5" id="KW-0863">Zinc-finger</keyword>
<evidence type="ECO:0000313" key="14">
    <source>
        <dbReference type="EMBL" id="CAH2284917.1"/>
    </source>
</evidence>
<keyword evidence="4" id="KW-0479">Metal-binding</keyword>
<dbReference type="AlphaFoldDB" id="A0AAD1S4Q9"/>
<keyword evidence="3" id="KW-0808">Transferase</keyword>
<accession>A0AAD1S4Q9</accession>
<dbReference type="GO" id="GO:0008270">
    <property type="term" value="F:zinc ion binding"/>
    <property type="evidence" value="ECO:0007669"/>
    <property type="project" value="UniProtKB-KW"/>
</dbReference>
<protein>
    <recommendedName>
        <fullName evidence="16">N-acetyltransferase ESCO1</fullName>
    </recommendedName>
</protein>
<feature type="compositionally biased region" description="Polar residues" evidence="11">
    <location>
        <begin position="261"/>
        <end position="271"/>
    </location>
</feature>
<comment type="subcellular location">
    <subcellularLocation>
        <location evidence="1">Nucleus</location>
    </subcellularLocation>
</comment>
<feature type="compositionally biased region" description="Basic and acidic residues" evidence="11">
    <location>
        <begin position="309"/>
        <end position="328"/>
    </location>
</feature>
<feature type="compositionally biased region" description="Polar residues" evidence="11">
    <location>
        <begin position="43"/>
        <end position="56"/>
    </location>
</feature>
<feature type="compositionally biased region" description="Low complexity" evidence="11">
    <location>
        <begin position="58"/>
        <end position="79"/>
    </location>
</feature>
<evidence type="ECO:0000256" key="5">
    <source>
        <dbReference type="ARBA" id="ARBA00022771"/>
    </source>
</evidence>
<evidence type="ECO:0000256" key="11">
    <source>
        <dbReference type="SAM" id="MobiDB-lite"/>
    </source>
</evidence>
<evidence type="ECO:0000256" key="6">
    <source>
        <dbReference type="ARBA" id="ARBA00022833"/>
    </source>
</evidence>
<keyword evidence="6" id="KW-0862">Zinc</keyword>
<feature type="region of interest" description="Disordered" evidence="11">
    <location>
        <begin position="596"/>
        <end position="642"/>
    </location>
</feature>
<dbReference type="Pfam" id="PF13880">
    <property type="entry name" value="Acetyltransf_13"/>
    <property type="match status" value="1"/>
</dbReference>
<dbReference type="PANTHER" id="PTHR45884:SF1">
    <property type="entry name" value="N-ACETYLTRANSFERASE ESCO1"/>
    <property type="match status" value="1"/>
</dbReference>
<dbReference type="GO" id="GO:0000785">
    <property type="term" value="C:chromatin"/>
    <property type="evidence" value="ECO:0007669"/>
    <property type="project" value="TreeGrafter"/>
</dbReference>
<feature type="region of interest" description="Disordered" evidence="11">
    <location>
        <begin position="521"/>
        <end position="550"/>
    </location>
</feature>
<proteinExistence type="inferred from homology"/>
<evidence type="ECO:0000256" key="8">
    <source>
        <dbReference type="ARBA" id="ARBA00023306"/>
    </source>
</evidence>
<dbReference type="PANTHER" id="PTHR45884">
    <property type="entry name" value="N-ACETYLTRANSFERASE ECO"/>
    <property type="match status" value="1"/>
</dbReference>
<evidence type="ECO:0000259" key="13">
    <source>
        <dbReference type="Pfam" id="PF13880"/>
    </source>
</evidence>
<evidence type="ECO:0000256" key="4">
    <source>
        <dbReference type="ARBA" id="ARBA00022723"/>
    </source>
</evidence>
<dbReference type="GO" id="GO:0061733">
    <property type="term" value="F:protein-lysine-acetyltransferase activity"/>
    <property type="evidence" value="ECO:0007669"/>
    <property type="project" value="TreeGrafter"/>
</dbReference>
<dbReference type="EMBL" id="OW240915">
    <property type="protein sequence ID" value="CAH2284917.1"/>
    <property type="molecule type" value="Genomic_DNA"/>
</dbReference>
<feature type="region of interest" description="Disordered" evidence="11">
    <location>
        <begin position="19"/>
        <end position="248"/>
    </location>
</feature>
<comment type="catalytic activity">
    <reaction evidence="10">
        <text>L-lysyl-[protein] + acetyl-CoA = N(6)-acetyl-L-lysyl-[protein] + CoA + H(+)</text>
        <dbReference type="Rhea" id="RHEA:45948"/>
        <dbReference type="Rhea" id="RHEA-COMP:9752"/>
        <dbReference type="Rhea" id="RHEA-COMP:10731"/>
        <dbReference type="ChEBI" id="CHEBI:15378"/>
        <dbReference type="ChEBI" id="CHEBI:29969"/>
        <dbReference type="ChEBI" id="CHEBI:57287"/>
        <dbReference type="ChEBI" id="CHEBI:57288"/>
        <dbReference type="ChEBI" id="CHEBI:61930"/>
    </reaction>
</comment>
<evidence type="ECO:0000256" key="2">
    <source>
        <dbReference type="ARBA" id="ARBA00005816"/>
    </source>
</evidence>
<organism evidence="14 15">
    <name type="scientific">Pelobates cultripes</name>
    <name type="common">Western spadefoot toad</name>
    <dbReference type="NCBI Taxonomy" id="61616"/>
    <lineage>
        <taxon>Eukaryota</taxon>
        <taxon>Metazoa</taxon>
        <taxon>Chordata</taxon>
        <taxon>Craniata</taxon>
        <taxon>Vertebrata</taxon>
        <taxon>Euteleostomi</taxon>
        <taxon>Amphibia</taxon>
        <taxon>Batrachia</taxon>
        <taxon>Anura</taxon>
        <taxon>Pelobatoidea</taxon>
        <taxon>Pelobatidae</taxon>
        <taxon>Pelobates</taxon>
    </lineage>
</organism>
<feature type="domain" description="N-acetyltransferase ESCO zinc-finger" evidence="12">
    <location>
        <begin position="751"/>
        <end position="790"/>
    </location>
</feature>
<dbReference type="GO" id="GO:0005634">
    <property type="term" value="C:nucleus"/>
    <property type="evidence" value="ECO:0007669"/>
    <property type="project" value="UniProtKB-SubCell"/>
</dbReference>
<reference evidence="14" key="1">
    <citation type="submission" date="2022-03" db="EMBL/GenBank/DDBJ databases">
        <authorList>
            <person name="Alioto T."/>
            <person name="Alioto T."/>
            <person name="Gomez Garrido J."/>
        </authorList>
    </citation>
    <scope>NUCLEOTIDE SEQUENCE</scope>
</reference>
<evidence type="ECO:0000256" key="3">
    <source>
        <dbReference type="ARBA" id="ARBA00022679"/>
    </source>
</evidence>
<dbReference type="GO" id="GO:0007064">
    <property type="term" value="P:mitotic sister chromatid cohesion"/>
    <property type="evidence" value="ECO:0007669"/>
    <property type="project" value="TreeGrafter"/>
</dbReference>
<comment type="similarity">
    <text evidence="2">Belongs to the acetyltransferase family. ECO subfamily.</text>
</comment>
<feature type="compositionally biased region" description="Basic residues" evidence="11">
    <location>
        <begin position="432"/>
        <end position="447"/>
    </location>
</feature>
<evidence type="ECO:0000313" key="15">
    <source>
        <dbReference type="Proteomes" id="UP001295444"/>
    </source>
</evidence>
<dbReference type="Pfam" id="PF13878">
    <property type="entry name" value="zf-C2H2_3"/>
    <property type="match status" value="1"/>
</dbReference>
<dbReference type="Proteomes" id="UP001295444">
    <property type="component" value="Chromosome 04"/>
</dbReference>
<feature type="region of interest" description="Disordered" evidence="11">
    <location>
        <begin position="261"/>
        <end position="376"/>
    </location>
</feature>
<dbReference type="InterPro" id="IPR028009">
    <property type="entry name" value="ESCO_Acetyltransf_dom"/>
</dbReference>
<dbReference type="InterPro" id="IPR028005">
    <property type="entry name" value="AcTrfase_ESCO_Znf_dom"/>
</dbReference>